<dbReference type="EMBL" id="CP002983">
    <property type="protein sequence ID" value="AEN16427.1"/>
    <property type="molecule type" value="Genomic_DNA"/>
</dbReference>
<dbReference type="PATRIC" id="fig|1055530.4.peg.260"/>
<organism evidence="1 2">
    <name type="scientific">Helicobacter pylori SNT49</name>
    <dbReference type="NCBI Taxonomy" id="1055530"/>
    <lineage>
        <taxon>Bacteria</taxon>
        <taxon>Pseudomonadati</taxon>
        <taxon>Campylobacterota</taxon>
        <taxon>Epsilonproteobacteria</taxon>
        <taxon>Campylobacterales</taxon>
        <taxon>Helicobacteraceae</taxon>
        <taxon>Helicobacter</taxon>
    </lineage>
</organism>
<dbReference type="KEGG" id="hen:HPSNT_01270"/>
<dbReference type="Proteomes" id="UP000008534">
    <property type="component" value="Chromosome"/>
</dbReference>
<gene>
    <name evidence="1" type="ORF">HPSNT_01270</name>
</gene>
<accession>G2MD70</accession>
<dbReference type="InterPro" id="IPR010446">
    <property type="entry name" value="GalNAc_Trfase_b"/>
</dbReference>
<evidence type="ECO:0008006" key="3">
    <source>
        <dbReference type="Google" id="ProtNLM"/>
    </source>
</evidence>
<sequence>MGLKNKIKGFIRERMPFVVRCVRSLKGAKNIDDEINHEIKEMLEAKKLHSLQEKALFNHDHQESVFLAIASLNNEYFIERNRSIYKNSSLNYNYGGGGGHLEDRVIHPTLTLPNPTHSGYFDYDKKSQNPKSPLNPWAFIRVKNEIVTLEESLFSMLPAIQRGVIGFNDCDDGSKEVILEFCKKFPSFIPISYPYEVILKDCPSLWHQLYHYSNYVLSFIPKNEWVIKIDCDHVYDAKKLYESFYIPKSIKEVVMYSRINFVVCDFEVFVCNSGDFGFLDAWGDQWLFYNDCEPFEIWQHNGEGLEIWQHNGDIYEILKLKDKHHIKDKELMQWHFPLAKKRRNAIVDNDLIPLKDFKKHHANLIGTKIEESMLDEKRILEMYQKFNLAEG</sequence>
<evidence type="ECO:0000313" key="2">
    <source>
        <dbReference type="Proteomes" id="UP000008534"/>
    </source>
</evidence>
<protein>
    <recommendedName>
        <fullName evidence="3">Beta-1,4-N-acetylgalactosamyltransferase</fullName>
    </recommendedName>
</protein>
<dbReference type="Pfam" id="PF06306">
    <property type="entry name" value="CgtA"/>
    <property type="match status" value="1"/>
</dbReference>
<reference evidence="1 2" key="1">
    <citation type="submission" date="2011-08" db="EMBL/GenBank/DDBJ databases">
        <authorList>
            <person name="Kersulyte D."/>
            <person name="Choudhury A."/>
            <person name="Mukhopadhyay A.K."/>
            <person name="Nair G.B."/>
            <person name="Berg D.E."/>
        </authorList>
    </citation>
    <scope>NUCLEOTIDE SEQUENCE [LARGE SCALE GENOMIC DNA]</scope>
    <source>
        <strain evidence="2">SNT49</strain>
    </source>
</reference>
<dbReference type="HOGENOM" id="CLU_065977_0_0_7"/>
<dbReference type="RefSeq" id="WP_000523454.1">
    <property type="nucleotide sequence ID" value="NC_017376.1"/>
</dbReference>
<name>G2MD70_HELPX</name>
<dbReference type="AlphaFoldDB" id="G2MD70"/>
<proteinExistence type="predicted"/>
<evidence type="ECO:0000313" key="1">
    <source>
        <dbReference type="EMBL" id="AEN16427.1"/>
    </source>
</evidence>